<keyword evidence="3" id="KW-1185">Reference proteome</keyword>
<evidence type="ECO:0000313" key="3">
    <source>
        <dbReference type="Proteomes" id="UP000298138"/>
    </source>
</evidence>
<dbReference type="AlphaFoldDB" id="A0A4S2MWL2"/>
<organism evidence="2 3">
    <name type="scientific">Ascodesmis nigricans</name>
    <dbReference type="NCBI Taxonomy" id="341454"/>
    <lineage>
        <taxon>Eukaryota</taxon>
        <taxon>Fungi</taxon>
        <taxon>Dikarya</taxon>
        <taxon>Ascomycota</taxon>
        <taxon>Pezizomycotina</taxon>
        <taxon>Pezizomycetes</taxon>
        <taxon>Pezizales</taxon>
        <taxon>Ascodesmidaceae</taxon>
        <taxon>Ascodesmis</taxon>
    </lineage>
</organism>
<name>A0A4S2MWL2_9PEZI</name>
<proteinExistence type="predicted"/>
<evidence type="ECO:0000313" key="2">
    <source>
        <dbReference type="EMBL" id="TGZ81049.1"/>
    </source>
</evidence>
<accession>A0A4S2MWL2</accession>
<dbReference type="Proteomes" id="UP000298138">
    <property type="component" value="Unassembled WGS sequence"/>
</dbReference>
<reference evidence="2 3" key="1">
    <citation type="submission" date="2019-04" db="EMBL/GenBank/DDBJ databases">
        <title>Comparative genomics and transcriptomics to analyze fruiting body development in filamentous ascomycetes.</title>
        <authorList>
            <consortium name="DOE Joint Genome Institute"/>
            <person name="Lutkenhaus R."/>
            <person name="Traeger S."/>
            <person name="Breuer J."/>
            <person name="Kuo A."/>
            <person name="Lipzen A."/>
            <person name="Pangilinan J."/>
            <person name="Dilworth D."/>
            <person name="Sandor L."/>
            <person name="Poggeler S."/>
            <person name="Barry K."/>
            <person name="Grigoriev I.V."/>
            <person name="Nowrousian M."/>
        </authorList>
    </citation>
    <scope>NUCLEOTIDE SEQUENCE [LARGE SCALE GENOMIC DNA]</scope>
    <source>
        <strain evidence="2 3">CBS 389.68</strain>
    </source>
</reference>
<evidence type="ECO:0000256" key="1">
    <source>
        <dbReference type="SAM" id="MobiDB-lite"/>
    </source>
</evidence>
<sequence>MYQVLYRYGYFWSSFSTLPSSSSSPPKKEKNQISTLKTSFFATMAIPYRSLHFHHLSDTEYILPFQVFPTVLHPSPTFSRRSDRAVPQKETPLHQNKKKKKRQKRQKRRKIKSRKKEKKNPHTFGTRNRTELGGARLMMMAWMCRNTLGDGKAEDIHR</sequence>
<protein>
    <submittedName>
        <fullName evidence="2">Uncharacterized protein</fullName>
    </submittedName>
</protein>
<dbReference type="InParanoid" id="A0A4S2MWL2"/>
<dbReference type="EMBL" id="ML220121">
    <property type="protein sequence ID" value="TGZ81049.1"/>
    <property type="molecule type" value="Genomic_DNA"/>
</dbReference>
<feature type="region of interest" description="Disordered" evidence="1">
    <location>
        <begin position="74"/>
        <end position="131"/>
    </location>
</feature>
<gene>
    <name evidence="2" type="ORF">EX30DRAFT_36016</name>
</gene>
<feature type="compositionally biased region" description="Basic residues" evidence="1">
    <location>
        <begin position="95"/>
        <end position="121"/>
    </location>
</feature>